<organism evidence="2 3">
    <name type="scientific">Staphylococcus phage vB_SscM-2</name>
    <dbReference type="NCBI Taxonomy" id="1868845"/>
    <lineage>
        <taxon>Viruses</taxon>
        <taxon>Duplodnaviria</taxon>
        <taxon>Heunggongvirae</taxon>
        <taxon>Uroviricota</taxon>
        <taxon>Caudoviricetes</taxon>
        <taxon>Herelleviridae</taxon>
        <taxon>Twortvirinae</taxon>
        <taxon>Sciuriunavirus</taxon>
        <taxon>Sciuriunavirus SscM1</taxon>
    </lineage>
</organism>
<dbReference type="Pfam" id="PF01476">
    <property type="entry name" value="LysM"/>
    <property type="match status" value="2"/>
</dbReference>
<dbReference type="CDD" id="cd00118">
    <property type="entry name" value="LysM"/>
    <property type="match status" value="2"/>
</dbReference>
<dbReference type="PROSITE" id="PS51782">
    <property type="entry name" value="LYSM"/>
    <property type="match status" value="2"/>
</dbReference>
<protein>
    <recommendedName>
        <fullName evidence="1">LysM domain-containing protein</fullName>
    </recommendedName>
</protein>
<accession>A0A1X9I9Z2</accession>
<dbReference type="SMART" id="SM00257">
    <property type="entry name" value="LysM"/>
    <property type="match status" value="2"/>
</dbReference>
<dbReference type="InterPro" id="IPR018392">
    <property type="entry name" value="LysM"/>
</dbReference>
<dbReference type="PANTHER" id="PTHR33734:SF22">
    <property type="entry name" value="MEMBRANE-BOUND LYTIC MUREIN TRANSGLYCOSYLASE D"/>
    <property type="match status" value="1"/>
</dbReference>
<evidence type="ECO:0000313" key="2">
    <source>
        <dbReference type="EMBL" id="ANT44925.1"/>
    </source>
</evidence>
<name>A0A1X9I9Z2_9CAUD</name>
<reference evidence="3" key="1">
    <citation type="submission" date="2016-04" db="EMBL/GenBank/DDBJ databases">
        <authorList>
            <person name="Gasior T."/>
        </authorList>
    </citation>
    <scope>NUCLEOTIDE SEQUENCE [LARGE SCALE GENOMIC DNA]</scope>
</reference>
<sequence length="107" mass="12648">MREILKLERIHNRFYHRVKSGDTLWSISKKYDVSVERLQELNNIKSVGISHLDKVLVFKDYLTHEVREGESLQSISKHYGVSKELIKKYNGLSSDKLHKGQYIIIKY</sequence>
<proteinExistence type="predicted"/>
<feature type="domain" description="LysM" evidence="1">
    <location>
        <begin position="62"/>
        <end position="105"/>
    </location>
</feature>
<dbReference type="Proteomes" id="UP000224263">
    <property type="component" value="Segment"/>
</dbReference>
<dbReference type="SUPFAM" id="SSF54106">
    <property type="entry name" value="LysM domain"/>
    <property type="match status" value="2"/>
</dbReference>
<evidence type="ECO:0000259" key="1">
    <source>
        <dbReference type="PROSITE" id="PS51782"/>
    </source>
</evidence>
<dbReference type="PANTHER" id="PTHR33734">
    <property type="entry name" value="LYSM DOMAIN-CONTAINING GPI-ANCHORED PROTEIN 2"/>
    <property type="match status" value="1"/>
</dbReference>
<gene>
    <name evidence="2" type="ORF">vB_SscM-2_058</name>
</gene>
<feature type="domain" description="LysM" evidence="1">
    <location>
        <begin position="14"/>
        <end position="58"/>
    </location>
</feature>
<dbReference type="Gene3D" id="3.10.350.10">
    <property type="entry name" value="LysM domain"/>
    <property type="match status" value="2"/>
</dbReference>
<evidence type="ECO:0000313" key="3">
    <source>
        <dbReference type="Proteomes" id="UP000224263"/>
    </source>
</evidence>
<dbReference type="InterPro" id="IPR036779">
    <property type="entry name" value="LysM_dom_sf"/>
</dbReference>
<dbReference type="EMBL" id="KX171213">
    <property type="protein sequence ID" value="ANT44925.1"/>
    <property type="molecule type" value="Genomic_DNA"/>
</dbReference>